<name>A0A174YVL4_9FIRM</name>
<evidence type="ECO:0000313" key="10">
    <source>
        <dbReference type="Proteomes" id="UP000095621"/>
    </source>
</evidence>
<dbReference type="Pfam" id="PF13237">
    <property type="entry name" value="Fer4_10"/>
    <property type="match status" value="1"/>
</dbReference>
<sequence>MNVKIVFSPTGGTAKVADILTKNWNGVECIDLTKADKDFSECQFNSDDRALIAMPSYGGLAPEVAIERFKKISGNGAKCTIVCVYGNRAYEDTLVQMEDVAKECGFDVIAAVAAVAEHSIMHQYAAGRPDADDEKQLETFAEQISVKEGTVTSVPGNRPYKKGGGAGLVPKVTADCVKCGLCAESCPVKAIDQHSFKADSKSCISCMRCVSQCPHNARKVSGVMVGIVGLALKKACSLRKENELYL</sequence>
<comment type="function">
    <text evidence="2">Ferredoxins are iron-sulfur proteins that transfer electrons in a wide variety of metabolic reactions.</text>
</comment>
<dbReference type="AlphaFoldDB" id="A0A174YVL4"/>
<dbReference type="OrthoDB" id="9813995at2"/>
<proteinExistence type="predicted"/>
<keyword evidence="5" id="KW-0479">Metal-binding</keyword>
<dbReference type="InterPro" id="IPR050157">
    <property type="entry name" value="PSI_iron-sulfur_center"/>
</dbReference>
<dbReference type="PROSITE" id="PS00198">
    <property type="entry name" value="4FE4S_FER_1"/>
    <property type="match status" value="2"/>
</dbReference>
<evidence type="ECO:0000256" key="4">
    <source>
        <dbReference type="ARBA" id="ARBA00022485"/>
    </source>
</evidence>
<dbReference type="RefSeq" id="WP_055214019.1">
    <property type="nucleotide sequence ID" value="NZ_CABJMX010000003.1"/>
</dbReference>
<dbReference type="PANTHER" id="PTHR24960">
    <property type="entry name" value="PHOTOSYSTEM I IRON-SULFUR CENTER-RELATED"/>
    <property type="match status" value="1"/>
</dbReference>
<protein>
    <recommendedName>
        <fullName evidence="3">Ferredoxin</fullName>
    </recommendedName>
</protein>
<evidence type="ECO:0000256" key="7">
    <source>
        <dbReference type="ARBA" id="ARBA00023014"/>
    </source>
</evidence>
<evidence type="ECO:0000256" key="6">
    <source>
        <dbReference type="ARBA" id="ARBA00023004"/>
    </source>
</evidence>
<dbReference type="SUPFAM" id="SSF52218">
    <property type="entry name" value="Flavoproteins"/>
    <property type="match status" value="1"/>
</dbReference>
<organism evidence="9 10">
    <name type="scientific">Lachnospira eligens</name>
    <dbReference type="NCBI Taxonomy" id="39485"/>
    <lineage>
        <taxon>Bacteria</taxon>
        <taxon>Bacillati</taxon>
        <taxon>Bacillota</taxon>
        <taxon>Clostridia</taxon>
        <taxon>Lachnospirales</taxon>
        <taxon>Lachnospiraceae</taxon>
        <taxon>Lachnospira</taxon>
    </lineage>
</organism>
<reference evidence="9 10" key="1">
    <citation type="submission" date="2015-09" db="EMBL/GenBank/DDBJ databases">
        <authorList>
            <consortium name="Pathogen Informatics"/>
        </authorList>
    </citation>
    <scope>NUCLEOTIDE SEQUENCE [LARGE SCALE GENOMIC DNA]</scope>
    <source>
        <strain evidence="9 10">2789STDY5834875</strain>
    </source>
</reference>
<dbReference type="GO" id="GO:0051539">
    <property type="term" value="F:4 iron, 4 sulfur cluster binding"/>
    <property type="evidence" value="ECO:0007669"/>
    <property type="project" value="UniProtKB-KW"/>
</dbReference>
<evidence type="ECO:0000256" key="3">
    <source>
        <dbReference type="ARBA" id="ARBA00013529"/>
    </source>
</evidence>
<evidence type="ECO:0000313" key="9">
    <source>
        <dbReference type="EMBL" id="CUQ74720.1"/>
    </source>
</evidence>
<evidence type="ECO:0000256" key="5">
    <source>
        <dbReference type="ARBA" id="ARBA00022723"/>
    </source>
</evidence>
<dbReference type="InterPro" id="IPR017896">
    <property type="entry name" value="4Fe4S_Fe-S-bd"/>
</dbReference>
<dbReference type="InterPro" id="IPR029039">
    <property type="entry name" value="Flavoprotein-like_sf"/>
</dbReference>
<evidence type="ECO:0000256" key="2">
    <source>
        <dbReference type="ARBA" id="ARBA00003532"/>
    </source>
</evidence>
<keyword evidence="6" id="KW-0408">Iron</keyword>
<feature type="domain" description="4Fe-4S ferredoxin-type" evidence="8">
    <location>
        <begin position="199"/>
        <end position="223"/>
    </location>
</feature>
<dbReference type="Gene3D" id="3.30.70.20">
    <property type="match status" value="1"/>
</dbReference>
<dbReference type="Proteomes" id="UP000095621">
    <property type="component" value="Unassembled WGS sequence"/>
</dbReference>
<dbReference type="InterPro" id="IPR017900">
    <property type="entry name" value="4Fe4S_Fe_S_CS"/>
</dbReference>
<dbReference type="PANTHER" id="PTHR24960:SF79">
    <property type="entry name" value="PHOTOSYSTEM I IRON-SULFUR CENTER"/>
    <property type="match status" value="1"/>
</dbReference>
<dbReference type="PROSITE" id="PS51379">
    <property type="entry name" value="4FE4S_FER_2"/>
    <property type="match status" value="2"/>
</dbReference>
<evidence type="ECO:0000259" key="8">
    <source>
        <dbReference type="PROSITE" id="PS51379"/>
    </source>
</evidence>
<dbReference type="Gene3D" id="3.40.50.360">
    <property type="match status" value="1"/>
</dbReference>
<accession>A0A174YVL4</accession>
<comment type="cofactor">
    <cofactor evidence="1">
        <name>[4Fe-4S] cluster</name>
        <dbReference type="ChEBI" id="CHEBI:49883"/>
    </cofactor>
</comment>
<gene>
    <name evidence="9" type="ORF">ERS852490_00109</name>
</gene>
<keyword evidence="4" id="KW-0004">4Fe-4S</keyword>
<dbReference type="SUPFAM" id="SSF46548">
    <property type="entry name" value="alpha-helical ferredoxin"/>
    <property type="match status" value="1"/>
</dbReference>
<keyword evidence="7" id="KW-0411">Iron-sulfur</keyword>
<dbReference type="GO" id="GO:0046872">
    <property type="term" value="F:metal ion binding"/>
    <property type="evidence" value="ECO:0007669"/>
    <property type="project" value="UniProtKB-KW"/>
</dbReference>
<evidence type="ECO:0000256" key="1">
    <source>
        <dbReference type="ARBA" id="ARBA00001966"/>
    </source>
</evidence>
<dbReference type="EMBL" id="CZBU01000001">
    <property type="protein sequence ID" value="CUQ74720.1"/>
    <property type="molecule type" value="Genomic_DNA"/>
</dbReference>
<feature type="domain" description="4Fe-4S ferredoxin-type" evidence="8">
    <location>
        <begin position="168"/>
        <end position="196"/>
    </location>
</feature>